<dbReference type="SMART" id="SM01017">
    <property type="entry name" value="Arrestin_C"/>
    <property type="match status" value="1"/>
</dbReference>
<name>A0A165B7C0_EXIGL</name>
<dbReference type="InParanoid" id="A0A165B7C0"/>
<dbReference type="STRING" id="1314781.A0A165B7C0"/>
<reference evidence="3 4" key="1">
    <citation type="journal article" date="2016" name="Mol. Biol. Evol.">
        <title>Comparative Genomics of Early-Diverging Mushroom-Forming Fungi Provides Insights into the Origins of Lignocellulose Decay Capabilities.</title>
        <authorList>
            <person name="Nagy L.G."/>
            <person name="Riley R."/>
            <person name="Tritt A."/>
            <person name="Adam C."/>
            <person name="Daum C."/>
            <person name="Floudas D."/>
            <person name="Sun H."/>
            <person name="Yadav J.S."/>
            <person name="Pangilinan J."/>
            <person name="Larsson K.H."/>
            <person name="Matsuura K."/>
            <person name="Barry K."/>
            <person name="Labutti K."/>
            <person name="Kuo R."/>
            <person name="Ohm R.A."/>
            <person name="Bhattacharya S.S."/>
            <person name="Shirouzu T."/>
            <person name="Yoshinaga Y."/>
            <person name="Martin F.M."/>
            <person name="Grigoriev I.V."/>
            <person name="Hibbett D.S."/>
        </authorList>
    </citation>
    <scope>NUCLEOTIDE SEQUENCE [LARGE SCALE GENOMIC DNA]</scope>
    <source>
        <strain evidence="3 4">HHB12029</strain>
    </source>
</reference>
<dbReference type="OrthoDB" id="10510802at2759"/>
<feature type="region of interest" description="Disordered" evidence="1">
    <location>
        <begin position="360"/>
        <end position="516"/>
    </location>
</feature>
<feature type="compositionally biased region" description="Low complexity" evidence="1">
    <location>
        <begin position="387"/>
        <end position="411"/>
    </location>
</feature>
<gene>
    <name evidence="3" type="ORF">EXIGLDRAFT_733834</name>
</gene>
<feature type="compositionally biased region" description="Pro residues" evidence="1">
    <location>
        <begin position="412"/>
        <end position="426"/>
    </location>
</feature>
<dbReference type="InterPro" id="IPR014752">
    <property type="entry name" value="Arrestin-like_C"/>
</dbReference>
<dbReference type="Gene3D" id="2.60.40.640">
    <property type="match status" value="1"/>
</dbReference>
<dbReference type="Proteomes" id="UP000077266">
    <property type="component" value="Unassembled WGS sequence"/>
</dbReference>
<evidence type="ECO:0000313" key="3">
    <source>
        <dbReference type="EMBL" id="KZV79985.1"/>
    </source>
</evidence>
<protein>
    <recommendedName>
        <fullName evidence="2">Arrestin C-terminal-like domain-containing protein</fullName>
    </recommendedName>
</protein>
<feature type="compositionally biased region" description="Polar residues" evidence="1">
    <location>
        <begin position="502"/>
        <end position="516"/>
    </location>
</feature>
<keyword evidence="4" id="KW-1185">Reference proteome</keyword>
<proteinExistence type="predicted"/>
<feature type="domain" description="Arrestin C-terminal-like" evidence="2">
    <location>
        <begin position="159"/>
        <end position="289"/>
    </location>
</feature>
<evidence type="ECO:0000313" key="4">
    <source>
        <dbReference type="Proteomes" id="UP000077266"/>
    </source>
</evidence>
<sequence length="516" mass="54796">MSAGLKIVAPELAVLAIGKGSQAPTQVNGRVELFLPEPAQISDITVEFVGNVSGRVGKTNTMSTKELCRVGRQVGKKAKFKAGLHEFKFTVPVFPHLPQSVATQGKDSSMHGFAIEYEIQARTKIGKIALETSSPIQVRRLHGTSGQPFTVPVRVKNSRPDTLKYEIAVPHAAWAAGTSIRARLSFNVLDSRIKMDSLSCALVQTVTASVGKGEVNFSQKLATRDVGVTAGESLVELLVPEDIITSYEHADRGVKIAHTLNVHARFVDQHARPGELKSAIPLTLLHVSQKDDAILAGKQVEDFVLGPQQYPAYAMAPAPGFAYAPQPYMAPHMFPPMPVYGVPQQYSPAQYMPQPAWGAPGWQGVPQGPQTAIPMPQPPPAQWTGYTPQSAPMTPSPPSTSGSPSAVHASPTPSPAQAVPPAPAPAPSLSADPAVVWHPPPAQGTSLVPASGPRSQWLDLTQLKLQPPAPSVPSTSQPAYPGSVAPNPHSPQPAQMYVQYQHPPQSVQSPQAGTSL</sequence>
<organism evidence="3 4">
    <name type="scientific">Exidia glandulosa HHB12029</name>
    <dbReference type="NCBI Taxonomy" id="1314781"/>
    <lineage>
        <taxon>Eukaryota</taxon>
        <taxon>Fungi</taxon>
        <taxon>Dikarya</taxon>
        <taxon>Basidiomycota</taxon>
        <taxon>Agaricomycotina</taxon>
        <taxon>Agaricomycetes</taxon>
        <taxon>Auriculariales</taxon>
        <taxon>Exidiaceae</taxon>
        <taxon>Exidia</taxon>
    </lineage>
</organism>
<evidence type="ECO:0000256" key="1">
    <source>
        <dbReference type="SAM" id="MobiDB-lite"/>
    </source>
</evidence>
<dbReference type="EMBL" id="KV426534">
    <property type="protein sequence ID" value="KZV79985.1"/>
    <property type="molecule type" value="Genomic_DNA"/>
</dbReference>
<dbReference type="AlphaFoldDB" id="A0A165B7C0"/>
<dbReference type="InterPro" id="IPR011022">
    <property type="entry name" value="Arrestin_C-like"/>
</dbReference>
<dbReference type="Pfam" id="PF02752">
    <property type="entry name" value="Arrestin_C"/>
    <property type="match status" value="1"/>
</dbReference>
<evidence type="ECO:0000259" key="2">
    <source>
        <dbReference type="SMART" id="SM01017"/>
    </source>
</evidence>
<accession>A0A165B7C0</accession>